<dbReference type="AlphaFoldDB" id="A0A521DIA1"/>
<keyword evidence="10" id="KW-1185">Reference proteome</keyword>
<evidence type="ECO:0000313" key="9">
    <source>
        <dbReference type="EMBL" id="SMO71437.1"/>
    </source>
</evidence>
<dbReference type="Pfam" id="PF03458">
    <property type="entry name" value="Gly_transporter"/>
    <property type="match status" value="2"/>
</dbReference>
<proteinExistence type="inferred from homology"/>
<comment type="subcellular location">
    <subcellularLocation>
        <location evidence="1">Cell membrane</location>
        <topology evidence="1">Multi-pass membrane protein</topology>
    </subcellularLocation>
</comment>
<dbReference type="InterPro" id="IPR005115">
    <property type="entry name" value="Gly_transporter"/>
</dbReference>
<dbReference type="GO" id="GO:0005886">
    <property type="term" value="C:plasma membrane"/>
    <property type="evidence" value="ECO:0007669"/>
    <property type="project" value="UniProtKB-SubCell"/>
</dbReference>
<evidence type="ECO:0000259" key="8">
    <source>
        <dbReference type="Pfam" id="PF03458"/>
    </source>
</evidence>
<evidence type="ECO:0000256" key="3">
    <source>
        <dbReference type="ARBA" id="ARBA00022475"/>
    </source>
</evidence>
<keyword evidence="5 7" id="KW-1133">Transmembrane helix</keyword>
<feature type="transmembrane region" description="Helical" evidence="7">
    <location>
        <begin position="89"/>
        <end position="107"/>
    </location>
</feature>
<feature type="transmembrane region" description="Helical" evidence="7">
    <location>
        <begin position="149"/>
        <end position="167"/>
    </location>
</feature>
<evidence type="ECO:0000256" key="6">
    <source>
        <dbReference type="ARBA" id="ARBA00023136"/>
    </source>
</evidence>
<reference evidence="9 10" key="1">
    <citation type="submission" date="2017-05" db="EMBL/GenBank/DDBJ databases">
        <authorList>
            <person name="Varghese N."/>
            <person name="Submissions S."/>
        </authorList>
    </citation>
    <scope>NUCLEOTIDE SEQUENCE [LARGE SCALE GENOMIC DNA]</scope>
    <source>
        <strain evidence="9 10">DSM 21342</strain>
    </source>
</reference>
<feature type="transmembrane region" description="Helical" evidence="7">
    <location>
        <begin position="173"/>
        <end position="194"/>
    </location>
</feature>
<accession>A0A521DIA1</accession>
<dbReference type="PANTHER" id="PTHR30506">
    <property type="entry name" value="INNER MEMBRANE PROTEIN"/>
    <property type="match status" value="1"/>
</dbReference>
<sequence>MSILNIFDLLGTIAFAVSGALAAMNKRLDIFGVLIMAFVTAVGGGTLRDMMIGFTPVAWMRDFTTISTIFISYLIILFARPYVHRFKRILFYFDSFGLGAFTITGIHQGLTFGLHPVICVALGTMTAAFGGVLRDIMLNEIPQVFKKEIYATACIVGGTLFFALLSFNIDQRYAEVIAAIVVVLVRVLSIKYRLYLPMIYEWKQ</sequence>
<feature type="transmembrane region" description="Helical" evidence="7">
    <location>
        <begin position="59"/>
        <end position="77"/>
    </location>
</feature>
<gene>
    <name evidence="9" type="ORF">SAMN06265350_10722</name>
</gene>
<name>A0A521DIA1_9SPHI</name>
<protein>
    <submittedName>
        <fullName evidence="9">Uncharacterized membrane protein YeiH</fullName>
    </submittedName>
</protein>
<dbReference type="EMBL" id="FXSZ01000007">
    <property type="protein sequence ID" value="SMO71437.1"/>
    <property type="molecule type" value="Genomic_DNA"/>
</dbReference>
<feature type="transmembrane region" description="Helical" evidence="7">
    <location>
        <begin position="6"/>
        <end position="23"/>
    </location>
</feature>
<keyword evidence="6 7" id="KW-0472">Membrane</keyword>
<dbReference type="RefSeq" id="WP_185955258.1">
    <property type="nucleotide sequence ID" value="NZ_FXSZ01000007.1"/>
</dbReference>
<dbReference type="Proteomes" id="UP000315971">
    <property type="component" value="Unassembled WGS sequence"/>
</dbReference>
<feature type="domain" description="Glycine transporter" evidence="8">
    <location>
        <begin position="6"/>
        <end position="79"/>
    </location>
</feature>
<evidence type="ECO:0000256" key="7">
    <source>
        <dbReference type="SAM" id="Phobius"/>
    </source>
</evidence>
<dbReference type="PANTHER" id="PTHR30506:SF3">
    <property type="entry name" value="UPF0126 INNER MEMBRANE PROTEIN YADS-RELATED"/>
    <property type="match status" value="1"/>
</dbReference>
<evidence type="ECO:0000256" key="2">
    <source>
        <dbReference type="ARBA" id="ARBA00008193"/>
    </source>
</evidence>
<feature type="transmembrane region" description="Helical" evidence="7">
    <location>
        <begin position="113"/>
        <end position="137"/>
    </location>
</feature>
<evidence type="ECO:0000313" key="10">
    <source>
        <dbReference type="Proteomes" id="UP000315971"/>
    </source>
</evidence>
<evidence type="ECO:0000256" key="5">
    <source>
        <dbReference type="ARBA" id="ARBA00022989"/>
    </source>
</evidence>
<organism evidence="9 10">
    <name type="scientific">Solitalea koreensis</name>
    <dbReference type="NCBI Taxonomy" id="543615"/>
    <lineage>
        <taxon>Bacteria</taxon>
        <taxon>Pseudomonadati</taxon>
        <taxon>Bacteroidota</taxon>
        <taxon>Sphingobacteriia</taxon>
        <taxon>Sphingobacteriales</taxon>
        <taxon>Sphingobacteriaceae</taxon>
        <taxon>Solitalea</taxon>
    </lineage>
</organism>
<feature type="domain" description="Glycine transporter" evidence="8">
    <location>
        <begin position="92"/>
        <end position="164"/>
    </location>
</feature>
<keyword evidence="3" id="KW-1003">Cell membrane</keyword>
<comment type="similarity">
    <text evidence="2">Belongs to the UPF0126 family.</text>
</comment>
<evidence type="ECO:0000256" key="1">
    <source>
        <dbReference type="ARBA" id="ARBA00004651"/>
    </source>
</evidence>
<feature type="transmembrane region" description="Helical" evidence="7">
    <location>
        <begin position="30"/>
        <end position="47"/>
    </location>
</feature>
<keyword evidence="4 7" id="KW-0812">Transmembrane</keyword>
<evidence type="ECO:0000256" key="4">
    <source>
        <dbReference type="ARBA" id="ARBA00022692"/>
    </source>
</evidence>